<name>A0A0F9W9X7_9ZZZZ</name>
<sequence length="51" mass="6308">MVKIIKQRHCKRCFHEWYPRNPAKTGGRCPKCNSYYWDQERIRRPLDKKGE</sequence>
<dbReference type="AlphaFoldDB" id="A0A0F9W9X7"/>
<comment type="caution">
    <text evidence="1">The sequence shown here is derived from an EMBL/GenBank/DDBJ whole genome shotgun (WGS) entry which is preliminary data.</text>
</comment>
<reference evidence="1" key="1">
    <citation type="journal article" date="2015" name="Nature">
        <title>Complex archaea that bridge the gap between prokaryotes and eukaryotes.</title>
        <authorList>
            <person name="Spang A."/>
            <person name="Saw J.H."/>
            <person name="Jorgensen S.L."/>
            <person name="Zaremba-Niedzwiedzka K."/>
            <person name="Martijn J."/>
            <person name="Lind A.E."/>
            <person name="van Eijk R."/>
            <person name="Schleper C."/>
            <person name="Guy L."/>
            <person name="Ettema T.J."/>
        </authorList>
    </citation>
    <scope>NUCLEOTIDE SEQUENCE</scope>
</reference>
<organism evidence="1">
    <name type="scientific">marine sediment metagenome</name>
    <dbReference type="NCBI Taxonomy" id="412755"/>
    <lineage>
        <taxon>unclassified sequences</taxon>
        <taxon>metagenomes</taxon>
        <taxon>ecological metagenomes</taxon>
    </lineage>
</organism>
<gene>
    <name evidence="1" type="ORF">LCGC14_0386520</name>
</gene>
<evidence type="ECO:0000313" key="1">
    <source>
        <dbReference type="EMBL" id="KKN74903.1"/>
    </source>
</evidence>
<dbReference type="EMBL" id="LAZR01000319">
    <property type="protein sequence ID" value="KKN74903.1"/>
    <property type="molecule type" value="Genomic_DNA"/>
</dbReference>
<proteinExistence type="predicted"/>
<protein>
    <submittedName>
        <fullName evidence="1">Uncharacterized protein</fullName>
    </submittedName>
</protein>
<accession>A0A0F9W9X7</accession>